<reference evidence="1" key="1">
    <citation type="submission" date="2024-07" db="EMBL/GenBank/DDBJ databases">
        <authorList>
            <person name="Yu S.T."/>
        </authorList>
    </citation>
    <scope>NUCLEOTIDE SEQUENCE</scope>
    <source>
        <strain evidence="1">R28</strain>
    </source>
</reference>
<dbReference type="RefSeq" id="WP_369166447.1">
    <property type="nucleotide sequence ID" value="NZ_CP163439.1"/>
</dbReference>
<accession>A0AB39PPX4</accession>
<sequence length="92" mass="10010">MLDSADPQLDSIAGTELSAVEAHEYLTRRRRPNASRSTAEALSFLVDEARQDVLKHLPAALGDRKINHAQRTVAADGRLPAHEVLPDADNGE</sequence>
<protein>
    <submittedName>
        <fullName evidence="1">Uncharacterized protein</fullName>
    </submittedName>
</protein>
<organism evidence="1">
    <name type="scientific">Streptomyces sp. R28</name>
    <dbReference type="NCBI Taxonomy" id="3238628"/>
    <lineage>
        <taxon>Bacteria</taxon>
        <taxon>Bacillati</taxon>
        <taxon>Actinomycetota</taxon>
        <taxon>Actinomycetes</taxon>
        <taxon>Kitasatosporales</taxon>
        <taxon>Streptomycetaceae</taxon>
        <taxon>Streptomyces</taxon>
    </lineage>
</organism>
<dbReference type="EMBL" id="CP163439">
    <property type="protein sequence ID" value="XDQ31956.1"/>
    <property type="molecule type" value="Genomic_DNA"/>
</dbReference>
<dbReference type="AlphaFoldDB" id="A0AB39PPX4"/>
<gene>
    <name evidence="1" type="ORF">AB5J49_00475</name>
</gene>
<evidence type="ECO:0000313" key="1">
    <source>
        <dbReference type="EMBL" id="XDQ31956.1"/>
    </source>
</evidence>
<name>A0AB39PPX4_9ACTN</name>
<proteinExistence type="predicted"/>